<keyword evidence="1" id="KW-0812">Transmembrane</keyword>
<keyword evidence="1" id="KW-1133">Transmembrane helix</keyword>
<sequence length="47" mass="5014">MSSNLFDGLLGGFGDDNNLLLLILLLFLLSGGNIFGNQSKHHCGPHC</sequence>
<evidence type="ECO:0000256" key="1">
    <source>
        <dbReference type="SAM" id="Phobius"/>
    </source>
</evidence>
<evidence type="ECO:0000313" key="3">
    <source>
        <dbReference type="Proteomes" id="UP000184465"/>
    </source>
</evidence>
<feature type="transmembrane region" description="Helical" evidence="1">
    <location>
        <begin position="20"/>
        <end position="36"/>
    </location>
</feature>
<organism evidence="2 3">
    <name type="scientific">Paramaledivibacter caminithermalis (strain DSM 15212 / CIP 107654 / DViRD3)</name>
    <name type="common">Clostridium caminithermale</name>
    <dbReference type="NCBI Taxonomy" id="1121301"/>
    <lineage>
        <taxon>Bacteria</taxon>
        <taxon>Bacillati</taxon>
        <taxon>Bacillota</taxon>
        <taxon>Clostridia</taxon>
        <taxon>Peptostreptococcales</taxon>
        <taxon>Caminicellaceae</taxon>
        <taxon>Paramaledivibacter</taxon>
    </lineage>
</organism>
<accession>A0A1M6NKN4</accession>
<reference evidence="2 3" key="1">
    <citation type="submission" date="2016-11" db="EMBL/GenBank/DDBJ databases">
        <authorList>
            <person name="Jaros S."/>
            <person name="Januszkiewicz K."/>
            <person name="Wedrychowicz H."/>
        </authorList>
    </citation>
    <scope>NUCLEOTIDE SEQUENCE [LARGE SCALE GENOMIC DNA]</scope>
    <source>
        <strain evidence="2 3">DSM 15212</strain>
    </source>
</reference>
<dbReference type="Proteomes" id="UP000184465">
    <property type="component" value="Unassembled WGS sequence"/>
</dbReference>
<keyword evidence="1" id="KW-0472">Membrane</keyword>
<keyword evidence="3" id="KW-1185">Reference proteome</keyword>
<dbReference type="AlphaFoldDB" id="A0A1M6NKN4"/>
<gene>
    <name evidence="2" type="ORF">SAMN02745912_01769</name>
</gene>
<dbReference type="RefSeq" id="WP_165613055.1">
    <property type="nucleotide sequence ID" value="NZ_FRAG01000017.1"/>
</dbReference>
<protein>
    <submittedName>
        <fullName evidence="2">Uncharacterized protein</fullName>
    </submittedName>
</protein>
<dbReference type="EMBL" id="FRAG01000017">
    <property type="protein sequence ID" value="SHJ96236.1"/>
    <property type="molecule type" value="Genomic_DNA"/>
</dbReference>
<evidence type="ECO:0000313" key="2">
    <source>
        <dbReference type="EMBL" id="SHJ96236.1"/>
    </source>
</evidence>
<proteinExistence type="predicted"/>
<name>A0A1M6NKN4_PARC5</name>